<dbReference type="OrthoDB" id="277398at2759"/>
<keyword evidence="3" id="KW-0240">DNA-directed RNA polymerase</keyword>
<dbReference type="GO" id="GO:0006351">
    <property type="term" value="P:DNA-templated transcription"/>
    <property type="evidence" value="ECO:0007669"/>
    <property type="project" value="InterPro"/>
</dbReference>
<evidence type="ECO:0000256" key="2">
    <source>
        <dbReference type="ARBA" id="ARBA00009430"/>
    </source>
</evidence>
<evidence type="ECO:0008006" key="8">
    <source>
        <dbReference type="Google" id="ProtNLM"/>
    </source>
</evidence>
<proteinExistence type="inferred from homology"/>
<reference evidence="6" key="1">
    <citation type="submission" date="2022-01" db="EMBL/GenBank/DDBJ databases">
        <authorList>
            <person name="King R."/>
        </authorList>
    </citation>
    <scope>NUCLEOTIDE SEQUENCE</scope>
</reference>
<keyword evidence="5" id="KW-0539">Nucleus</keyword>
<dbReference type="Proteomes" id="UP001153737">
    <property type="component" value="Chromosome 1"/>
</dbReference>
<organism evidence="6 7">
    <name type="scientific">Phaedon cochleariae</name>
    <name type="common">Mustard beetle</name>
    <dbReference type="NCBI Taxonomy" id="80249"/>
    <lineage>
        <taxon>Eukaryota</taxon>
        <taxon>Metazoa</taxon>
        <taxon>Ecdysozoa</taxon>
        <taxon>Arthropoda</taxon>
        <taxon>Hexapoda</taxon>
        <taxon>Insecta</taxon>
        <taxon>Pterygota</taxon>
        <taxon>Neoptera</taxon>
        <taxon>Endopterygota</taxon>
        <taxon>Coleoptera</taxon>
        <taxon>Polyphaga</taxon>
        <taxon>Cucujiformia</taxon>
        <taxon>Chrysomeloidea</taxon>
        <taxon>Chrysomelidae</taxon>
        <taxon>Chrysomelinae</taxon>
        <taxon>Chrysomelini</taxon>
        <taxon>Phaedon</taxon>
    </lineage>
</organism>
<gene>
    <name evidence="6" type="ORF">PHAECO_LOCUS79</name>
</gene>
<dbReference type="EMBL" id="OU896707">
    <property type="protein sequence ID" value="CAG9813658.1"/>
    <property type="molecule type" value="Genomic_DNA"/>
</dbReference>
<evidence type="ECO:0000313" key="7">
    <source>
        <dbReference type="Proteomes" id="UP001153737"/>
    </source>
</evidence>
<protein>
    <recommendedName>
        <fullName evidence="8">DNA-directed RNA polymerase I subunit RPA49</fullName>
    </recommendedName>
</protein>
<dbReference type="GO" id="GO:0003677">
    <property type="term" value="F:DNA binding"/>
    <property type="evidence" value="ECO:0007669"/>
    <property type="project" value="InterPro"/>
</dbReference>
<keyword evidence="7" id="KW-1185">Reference proteome</keyword>
<evidence type="ECO:0000256" key="1">
    <source>
        <dbReference type="ARBA" id="ARBA00004604"/>
    </source>
</evidence>
<comment type="similarity">
    <text evidence="2">Belongs to the eukaryotic RPA49/POLR1E RNA polymerase subunit family.</text>
</comment>
<evidence type="ECO:0000256" key="5">
    <source>
        <dbReference type="ARBA" id="ARBA00023242"/>
    </source>
</evidence>
<evidence type="ECO:0000256" key="3">
    <source>
        <dbReference type="ARBA" id="ARBA00022478"/>
    </source>
</evidence>
<accession>A0A9N9S8V9</accession>
<dbReference type="Pfam" id="PF06870">
    <property type="entry name" value="RNA_pol_I_A49"/>
    <property type="match status" value="1"/>
</dbReference>
<reference evidence="6" key="2">
    <citation type="submission" date="2022-10" db="EMBL/GenBank/DDBJ databases">
        <authorList>
            <consortium name="ENA_rothamsted_submissions"/>
            <consortium name="culmorum"/>
            <person name="King R."/>
        </authorList>
    </citation>
    <scope>NUCLEOTIDE SEQUENCE</scope>
</reference>
<dbReference type="AlphaFoldDB" id="A0A9N9S8V9"/>
<dbReference type="GO" id="GO:0005730">
    <property type="term" value="C:nucleolus"/>
    <property type="evidence" value="ECO:0007669"/>
    <property type="project" value="UniProtKB-SubCell"/>
</dbReference>
<keyword evidence="4" id="KW-0804">Transcription</keyword>
<name>A0A9N9S8V9_PHACE</name>
<comment type="subcellular location">
    <subcellularLocation>
        <location evidence="1">Nucleus</location>
        <location evidence="1">Nucleolus</location>
    </subcellularLocation>
</comment>
<dbReference type="PANTHER" id="PTHR14440">
    <property type="entry name" value="DNA-DIRECTED RNA POLYMERASE I SUBUNIT RPA49"/>
    <property type="match status" value="1"/>
</dbReference>
<evidence type="ECO:0000256" key="4">
    <source>
        <dbReference type="ARBA" id="ARBA00023163"/>
    </source>
</evidence>
<evidence type="ECO:0000313" key="6">
    <source>
        <dbReference type="EMBL" id="CAG9813658.1"/>
    </source>
</evidence>
<sequence>MPVIKRIITNTAGFQPVLVEFENGKIQPGEEKNLESGIYEEKSGTKIVGITTNKMLYTGPLKEDDLYNNFLLIHNKKKDKIEMVQIDCCIATPKLNKPSNIIQSTPLLSREMNVSELQKQFGSKKSKRVTEQRERLTMNIETVKEQLEKTVTGIKLDESATEVTENDSIYRPKINRDASTRDGIYNLEDLVPGYILDTLAPEAGQIMTTGNMQPYNFGPFVSNSISRILMNDASEEIQIRRITIFLYINYLIKFMATPMKNITKKFIVCDKSPDVNSHILDTFSVNSQNSRTRPLHMKDKAVCYTLVLAAIAMEYEVNVEQLSKDLKIGVKKTLEVSRILAFNASKDKHIVQLKLPLPAPVTFSSKRKRL</sequence>
<dbReference type="GO" id="GO:0000428">
    <property type="term" value="C:DNA-directed RNA polymerase complex"/>
    <property type="evidence" value="ECO:0007669"/>
    <property type="project" value="UniProtKB-KW"/>
</dbReference>
<dbReference type="InterPro" id="IPR009668">
    <property type="entry name" value="RNA_pol-assoc_fac_A49-like"/>
</dbReference>